<dbReference type="AlphaFoldDB" id="A0A9P6EZF0"/>
<proteinExistence type="predicted"/>
<reference evidence="1" key="1">
    <citation type="journal article" date="2020" name="Fungal Divers.">
        <title>Resolving the Mortierellaceae phylogeny through synthesis of multi-gene phylogenetics and phylogenomics.</title>
        <authorList>
            <person name="Vandepol N."/>
            <person name="Liber J."/>
            <person name="Desiro A."/>
            <person name="Na H."/>
            <person name="Kennedy M."/>
            <person name="Barry K."/>
            <person name="Grigoriev I.V."/>
            <person name="Miller A.N."/>
            <person name="O'Donnell K."/>
            <person name="Stajich J.E."/>
            <person name="Bonito G."/>
        </authorList>
    </citation>
    <scope>NUCLEOTIDE SEQUENCE</scope>
    <source>
        <strain evidence="1">NRRL 2591</strain>
    </source>
</reference>
<comment type="caution">
    <text evidence="1">The sequence shown here is derived from an EMBL/GenBank/DDBJ whole genome shotgun (WGS) entry which is preliminary data.</text>
</comment>
<evidence type="ECO:0000313" key="2">
    <source>
        <dbReference type="Proteomes" id="UP000723463"/>
    </source>
</evidence>
<protein>
    <submittedName>
        <fullName evidence="1">Uncharacterized protein</fullName>
    </submittedName>
</protein>
<dbReference type="Proteomes" id="UP000723463">
    <property type="component" value="Unassembled WGS sequence"/>
</dbReference>
<name>A0A9P6EZF0_9FUNG</name>
<accession>A0A9P6EZF0</accession>
<keyword evidence="2" id="KW-1185">Reference proteome</keyword>
<evidence type="ECO:0000313" key="1">
    <source>
        <dbReference type="EMBL" id="KAF9539441.1"/>
    </source>
</evidence>
<sequence>MEGAELTSNLLINTFQKVESCTLISENLTTSTALGLIAHQATLTSVTVEGDMEDSTWMQWFHIIPRVCTNLQVLSLQSLEFDSKKLNTFQWGCKGLQGLRTRFLNLDDDWEIEGCLKQLCDWRRFGGGALVRHEHKMNTETRPENGLAWEE</sequence>
<organism evidence="1 2">
    <name type="scientific">Mortierella hygrophila</name>
    <dbReference type="NCBI Taxonomy" id="979708"/>
    <lineage>
        <taxon>Eukaryota</taxon>
        <taxon>Fungi</taxon>
        <taxon>Fungi incertae sedis</taxon>
        <taxon>Mucoromycota</taxon>
        <taxon>Mortierellomycotina</taxon>
        <taxon>Mortierellomycetes</taxon>
        <taxon>Mortierellales</taxon>
        <taxon>Mortierellaceae</taxon>
        <taxon>Mortierella</taxon>
    </lineage>
</organism>
<dbReference type="EMBL" id="JAAAXW010000245">
    <property type="protein sequence ID" value="KAF9539441.1"/>
    <property type="molecule type" value="Genomic_DNA"/>
</dbReference>
<gene>
    <name evidence="1" type="ORF">EC957_005400</name>
</gene>